<name>A0A1F6AH61_9BACT</name>
<protein>
    <submittedName>
        <fullName evidence="2">Uncharacterized protein</fullName>
    </submittedName>
</protein>
<proteinExistence type="predicted"/>
<dbReference type="SUPFAM" id="SSF52972">
    <property type="entry name" value="ITPase-like"/>
    <property type="match status" value="1"/>
</dbReference>
<dbReference type="EMBL" id="MFJV01000001">
    <property type="protein sequence ID" value="OGG23782.1"/>
    <property type="molecule type" value="Genomic_DNA"/>
</dbReference>
<evidence type="ECO:0000313" key="3">
    <source>
        <dbReference type="Proteomes" id="UP000178759"/>
    </source>
</evidence>
<dbReference type="STRING" id="1798392.A3A79_01065"/>
<evidence type="ECO:0000256" key="1">
    <source>
        <dbReference type="ARBA" id="ARBA00022801"/>
    </source>
</evidence>
<dbReference type="AlphaFoldDB" id="A0A1F6AH61"/>
<evidence type="ECO:0000313" key="2">
    <source>
        <dbReference type="EMBL" id="OGG23782.1"/>
    </source>
</evidence>
<dbReference type="Proteomes" id="UP000178759">
    <property type="component" value="Unassembled WGS sequence"/>
</dbReference>
<dbReference type="Pfam" id="PF02545">
    <property type="entry name" value="Maf"/>
    <property type="match status" value="1"/>
</dbReference>
<keyword evidence="1" id="KW-0378">Hydrolase</keyword>
<gene>
    <name evidence="2" type="ORF">A3A79_01065</name>
</gene>
<sequence length="324" mass="37253">MTNRETMTSQDAVERDARLDSWLTEFHKIVDPELGVLRFNLRKSWERYVEDHIHSLLRDLRDPENRIKPKTEDNIKMIRILTRADRKWKILSQLIRQGGFIAIWDNSPFDEEAEHRWLRTRDDFPNHYSLRVAHSKQLFDLLQTPVFTLDTVTLVDGLPIEKPKTIEDAQDRITQMSDKQISTETGWVFGTQVKSGASVTLLNKTGITYHVKPVLLSNINRYLQTASSIFDVSGGIDLSSVQARTEFIDMNEPVMVYSHNNYADTGQLTLRGEDMKSPLFDPFFAGVPVHAVKALLPLIPAIYLFGDPFYMESSYMEAKTSKTS</sequence>
<comment type="caution">
    <text evidence="2">The sequence shown here is derived from an EMBL/GenBank/DDBJ whole genome shotgun (WGS) entry which is preliminary data.</text>
</comment>
<accession>A0A1F6AH61</accession>
<organism evidence="2 3">
    <name type="scientific">Candidatus Gottesmanbacteria bacterium RIFCSPLOWO2_01_FULL_43_11b</name>
    <dbReference type="NCBI Taxonomy" id="1798392"/>
    <lineage>
        <taxon>Bacteria</taxon>
        <taxon>Candidatus Gottesmaniibacteriota</taxon>
    </lineage>
</organism>
<dbReference type="InterPro" id="IPR003697">
    <property type="entry name" value="Maf-like"/>
</dbReference>
<dbReference type="Gene3D" id="3.90.950.10">
    <property type="match status" value="1"/>
</dbReference>
<dbReference type="InterPro" id="IPR029001">
    <property type="entry name" value="ITPase-like_fam"/>
</dbReference>
<dbReference type="GO" id="GO:0047429">
    <property type="term" value="F:nucleoside triphosphate diphosphatase activity"/>
    <property type="evidence" value="ECO:0007669"/>
    <property type="project" value="InterPro"/>
</dbReference>
<reference evidence="2 3" key="1">
    <citation type="journal article" date="2016" name="Nat. Commun.">
        <title>Thousands of microbial genomes shed light on interconnected biogeochemical processes in an aquifer system.</title>
        <authorList>
            <person name="Anantharaman K."/>
            <person name="Brown C.T."/>
            <person name="Hug L.A."/>
            <person name="Sharon I."/>
            <person name="Castelle C.J."/>
            <person name="Probst A.J."/>
            <person name="Thomas B.C."/>
            <person name="Singh A."/>
            <person name="Wilkins M.J."/>
            <person name="Karaoz U."/>
            <person name="Brodie E.L."/>
            <person name="Williams K.H."/>
            <person name="Hubbard S.S."/>
            <person name="Banfield J.F."/>
        </authorList>
    </citation>
    <scope>NUCLEOTIDE SEQUENCE [LARGE SCALE GENOMIC DNA]</scope>
</reference>